<protein>
    <submittedName>
        <fullName evidence="1">Uncharacterized protein</fullName>
    </submittedName>
</protein>
<name>A0ABT6BD28_9GAMM</name>
<organism evidence="1 2">
    <name type="scientific">Luteibacter sahnii</name>
    <dbReference type="NCBI Taxonomy" id="3021977"/>
    <lineage>
        <taxon>Bacteria</taxon>
        <taxon>Pseudomonadati</taxon>
        <taxon>Pseudomonadota</taxon>
        <taxon>Gammaproteobacteria</taxon>
        <taxon>Lysobacterales</taxon>
        <taxon>Rhodanobacteraceae</taxon>
        <taxon>Luteibacter</taxon>
    </lineage>
</organism>
<comment type="caution">
    <text evidence="1">The sequence shown here is derived from an EMBL/GenBank/DDBJ whole genome shotgun (WGS) entry which is preliminary data.</text>
</comment>
<dbReference type="Proteomes" id="UP001528850">
    <property type="component" value="Unassembled WGS sequence"/>
</dbReference>
<proteinExistence type="predicted"/>
<dbReference type="EMBL" id="JARJJS010000003">
    <property type="protein sequence ID" value="MDF4025983.1"/>
    <property type="molecule type" value="Genomic_DNA"/>
</dbReference>
<sequence>MLTDPSSQGLGAVLRTTQRLFGITNHHCIDVEVLRSLAPEALAERHLSPRDVARMNDAYRCDRPLGVSF</sequence>
<evidence type="ECO:0000313" key="2">
    <source>
        <dbReference type="Proteomes" id="UP001528850"/>
    </source>
</evidence>
<keyword evidence="2" id="KW-1185">Reference proteome</keyword>
<gene>
    <name evidence="1" type="ORF">P3W24_13475</name>
</gene>
<evidence type="ECO:0000313" key="1">
    <source>
        <dbReference type="EMBL" id="MDF4025983.1"/>
    </source>
</evidence>
<dbReference type="RefSeq" id="WP_320552388.1">
    <property type="nucleotide sequence ID" value="NZ_JAQLOK010000008.1"/>
</dbReference>
<reference evidence="1 2" key="1">
    <citation type="journal article" date="2024" name="Curr. Microbiol.">
        <title>Luteibacter sahnii sp. nov., A Novel Yellow-Colored Xanthomonadin Pigment Producing Probiotic Bacterium from Healthy Rice Seed Microbiome.</title>
        <authorList>
            <person name="Jaiswal G."/>
            <person name="Rana R."/>
            <person name="Nayak P.K."/>
            <person name="Chouhan R."/>
            <person name="Gandhi S.G."/>
            <person name="Patel H.K."/>
            <person name="Patil P.B."/>
        </authorList>
    </citation>
    <scope>NUCLEOTIDE SEQUENCE [LARGE SCALE GENOMIC DNA]</scope>
    <source>
        <strain evidence="1 2">PPL201</strain>
    </source>
</reference>
<accession>A0ABT6BD28</accession>